<protein>
    <submittedName>
        <fullName evidence="2">Methionine synthase</fullName>
    </submittedName>
</protein>
<accession>A0A7J3Z7J2</accession>
<dbReference type="EMBL" id="DRYQ01000086">
    <property type="protein sequence ID" value="HHQ50819.1"/>
    <property type="molecule type" value="Genomic_DNA"/>
</dbReference>
<dbReference type="InterPro" id="IPR038071">
    <property type="entry name" value="UROD/MetE-like_sf"/>
</dbReference>
<dbReference type="Gene3D" id="3.20.20.210">
    <property type="match status" value="1"/>
</dbReference>
<reference evidence="2" key="1">
    <citation type="journal article" date="2020" name="mSystems">
        <title>Genome- and Community-Level Interaction Insights into Carbon Utilization and Element Cycling Functions of Hydrothermarchaeota in Hydrothermal Sediment.</title>
        <authorList>
            <person name="Zhou Z."/>
            <person name="Liu Y."/>
            <person name="Xu W."/>
            <person name="Pan J."/>
            <person name="Luo Z.H."/>
            <person name="Li M."/>
        </authorList>
    </citation>
    <scope>NUCLEOTIDE SEQUENCE [LARGE SCALE GENOMIC DNA]</scope>
    <source>
        <strain evidence="2">SpSt-1105</strain>
    </source>
</reference>
<dbReference type="GO" id="GO:0003871">
    <property type="term" value="F:5-methyltetrahydropteroyltriglutamate-homocysteine S-methyltransferase activity"/>
    <property type="evidence" value="ECO:0007669"/>
    <property type="project" value="InterPro"/>
</dbReference>
<proteinExistence type="predicted"/>
<dbReference type="SUPFAM" id="SSF51726">
    <property type="entry name" value="UROD/MetE-like"/>
    <property type="match status" value="1"/>
</dbReference>
<evidence type="ECO:0000259" key="1">
    <source>
        <dbReference type="Pfam" id="PF01717"/>
    </source>
</evidence>
<evidence type="ECO:0000313" key="2">
    <source>
        <dbReference type="EMBL" id="HHQ50819.1"/>
    </source>
</evidence>
<comment type="caution">
    <text evidence="2">The sequence shown here is derived from an EMBL/GenBank/DDBJ whole genome shotgun (WGS) entry which is preliminary data.</text>
</comment>
<dbReference type="GO" id="GO:0009086">
    <property type="term" value="P:methionine biosynthetic process"/>
    <property type="evidence" value="ECO:0007669"/>
    <property type="project" value="InterPro"/>
</dbReference>
<organism evidence="2">
    <name type="scientific">Ignisphaera aggregans</name>
    <dbReference type="NCBI Taxonomy" id="334771"/>
    <lineage>
        <taxon>Archaea</taxon>
        <taxon>Thermoproteota</taxon>
        <taxon>Thermoprotei</taxon>
        <taxon>Desulfurococcales</taxon>
        <taxon>Desulfurococcaceae</taxon>
        <taxon>Ignisphaera</taxon>
    </lineage>
</organism>
<dbReference type="InterPro" id="IPR002629">
    <property type="entry name" value="Met_Synth_C/arc"/>
</dbReference>
<sequence length="326" mass="36225">MRSSHVGSFPLPYSRENVAKILRGLQEIGLDVPTYPQLRSFIDIYLRPLETLGIVYNKRGLYFSTSKLLEVSSPRVGIEDAEVAMEVVSREKLVFRAFRGPVTGVFTLASRVYLSEDISKGLQATALANRDAVEGFFKEFVAELMRYMSSLGYNIVFIDEPSLIFFIGRRILYGWTEESVVEILSYVAKAAGNAEVGVHICGHLNPKLLDIVMRVDKVKYLSFEFFKTPSNLELLSKSLLEQYNKVVSPGVVAASSTRVESVDEALAVLTKVYSKAGGRVDLVSGDCGFGGLKGSLGDEEKEYRVSIEKLRVVVEAVKKFCQVEKC</sequence>
<name>A0A7J3Z7J2_9CREN</name>
<dbReference type="AlphaFoldDB" id="A0A7J3Z7J2"/>
<dbReference type="Pfam" id="PF01717">
    <property type="entry name" value="Meth_synt_2"/>
    <property type="match status" value="1"/>
</dbReference>
<gene>
    <name evidence="2" type="ORF">ENM66_05670</name>
</gene>
<dbReference type="GO" id="GO:0008270">
    <property type="term" value="F:zinc ion binding"/>
    <property type="evidence" value="ECO:0007669"/>
    <property type="project" value="InterPro"/>
</dbReference>
<feature type="domain" description="Cobalamin-independent methionine synthase MetE C-terminal/archaeal" evidence="1">
    <location>
        <begin position="93"/>
        <end position="290"/>
    </location>
</feature>